<dbReference type="SUPFAM" id="SSF53720">
    <property type="entry name" value="ALDH-like"/>
    <property type="match status" value="1"/>
</dbReference>
<dbReference type="InterPro" id="IPR016161">
    <property type="entry name" value="Ald_DH/histidinol_DH"/>
</dbReference>
<dbReference type="InterPro" id="IPR015590">
    <property type="entry name" value="Aldehyde_DH_dom"/>
</dbReference>
<proteinExistence type="inferred from homology"/>
<dbReference type="CDD" id="cd07133">
    <property type="entry name" value="ALDH_CALDH_CalB"/>
    <property type="match status" value="1"/>
</dbReference>
<feature type="domain" description="Aldehyde dehydrogenase" evidence="7">
    <location>
        <begin position="10"/>
        <end position="441"/>
    </location>
</feature>
<comment type="similarity">
    <text evidence="1 4 6">Belongs to the aldehyde dehydrogenase family.</text>
</comment>
<dbReference type="RefSeq" id="WP_371840271.1">
    <property type="nucleotide sequence ID" value="NZ_JBGMEK010000047.1"/>
</dbReference>
<dbReference type="InterPro" id="IPR012394">
    <property type="entry name" value="Aldehyde_DH_NAD(P)"/>
</dbReference>
<comment type="caution">
    <text evidence="8">The sequence shown here is derived from an EMBL/GenBank/DDBJ whole genome shotgun (WGS) entry which is preliminary data.</text>
</comment>
<evidence type="ECO:0000313" key="8">
    <source>
        <dbReference type="EMBL" id="MFA0812582.1"/>
    </source>
</evidence>
<gene>
    <name evidence="8" type="ORF">ACCI49_16840</name>
</gene>
<dbReference type="InterPro" id="IPR016162">
    <property type="entry name" value="Ald_DH_N"/>
</dbReference>
<evidence type="ECO:0000256" key="4">
    <source>
        <dbReference type="PIRNR" id="PIRNR036492"/>
    </source>
</evidence>
<sequence>MDMVADRKKTAAVSQVESIFQQQRGAFRKNPYPSLQERLENLRKLEQLILENQESIAKAISEDFGNRAIQETKIAEIYGCIEEIRYTCKRLKKWMKIQKRHVPLLLRGTKNRVLPQPKGVVAIVAPWNYPLLTSVRPLVSALSAGNRCMIKMAAKSQGLCTLLHHLFEKYFTEDLVAILPGVSATEFTAQPYDHLIFTGSGEVGKTVMRRAADYLTPVTLELGGKSPTIVCEDFDASIAAERILSTKFFNAGQTCVAPDYLLIPEGKLVDFIETAKKQVPKWYPSLETKDFTSIIDKKAFNRLSNSLQDARVNGARVLPLLDTENSESLQKIVPTLVLNPTEEMILLQEEIFGPILPIITYKTLAEALDYINDRDRPLALYIFSNDEHLQDMIIKNTLSGGTCINDCALHVSQADLPFGGIGASGMGQYHAYEGFLEFSKLRPIFTQARKSSAGRLRPPYGPQFDKIFSFLLRFKL</sequence>
<dbReference type="Gene3D" id="3.40.605.10">
    <property type="entry name" value="Aldehyde Dehydrogenase, Chain A, domain 1"/>
    <property type="match status" value="1"/>
</dbReference>
<dbReference type="Proteomes" id="UP001569428">
    <property type="component" value="Unassembled WGS sequence"/>
</dbReference>
<dbReference type="PIRSF" id="PIRSF036492">
    <property type="entry name" value="ALDH"/>
    <property type="match status" value="1"/>
</dbReference>
<dbReference type="PROSITE" id="PS00070">
    <property type="entry name" value="ALDEHYDE_DEHYDR_CYS"/>
    <property type="match status" value="1"/>
</dbReference>
<dbReference type="InterPro" id="IPR016160">
    <property type="entry name" value="Ald_DH_CS_CYS"/>
</dbReference>
<dbReference type="Gene3D" id="3.40.309.10">
    <property type="entry name" value="Aldehyde Dehydrogenase, Chain A, domain 2"/>
    <property type="match status" value="1"/>
</dbReference>
<dbReference type="GO" id="GO:0050269">
    <property type="term" value="F:coniferyl-aldehyde dehydrogenase [NAD(P)+] activity"/>
    <property type="evidence" value="ECO:0007669"/>
    <property type="project" value="UniProtKB-EC"/>
</dbReference>
<organism evidence="8 9">
    <name type="scientific">Microbulbifer epialgicus</name>
    <dbReference type="NCBI Taxonomy" id="393907"/>
    <lineage>
        <taxon>Bacteria</taxon>
        <taxon>Pseudomonadati</taxon>
        <taxon>Pseudomonadota</taxon>
        <taxon>Gammaproteobacteria</taxon>
        <taxon>Cellvibrionales</taxon>
        <taxon>Microbulbiferaceae</taxon>
        <taxon>Microbulbifer</taxon>
    </lineage>
</organism>
<keyword evidence="3" id="KW-0520">NAD</keyword>
<evidence type="ECO:0000256" key="5">
    <source>
        <dbReference type="PROSITE-ProRule" id="PRU10007"/>
    </source>
</evidence>
<keyword evidence="2 4" id="KW-0560">Oxidoreductase</keyword>
<protein>
    <recommendedName>
        <fullName evidence="4">Aldehyde dehydrogenase</fullName>
    </recommendedName>
</protein>
<accession>A0ABV4P3M6</accession>
<dbReference type="EMBL" id="JBGMEK010000047">
    <property type="protein sequence ID" value="MFA0812582.1"/>
    <property type="molecule type" value="Genomic_DNA"/>
</dbReference>
<dbReference type="InterPro" id="IPR016163">
    <property type="entry name" value="Ald_DH_C"/>
</dbReference>
<name>A0ABV4P3M6_9GAMM</name>
<reference evidence="8 9" key="1">
    <citation type="submission" date="2024-08" db="EMBL/GenBank/DDBJ databases">
        <authorList>
            <person name="Ishaq N."/>
        </authorList>
    </citation>
    <scope>NUCLEOTIDE SEQUENCE [LARGE SCALE GENOMIC DNA]</scope>
    <source>
        <strain evidence="8 9">DSM 18651</strain>
    </source>
</reference>
<dbReference type="InterPro" id="IPR029510">
    <property type="entry name" value="Ald_DH_CS_GLU"/>
</dbReference>
<dbReference type="PANTHER" id="PTHR43570:SF20">
    <property type="entry name" value="ALDEHYDE DEHYDROGENASE ALDX-RELATED"/>
    <property type="match status" value="1"/>
</dbReference>
<feature type="active site" evidence="5">
    <location>
        <position position="221"/>
    </location>
</feature>
<keyword evidence="9" id="KW-1185">Reference proteome</keyword>
<dbReference type="Pfam" id="PF00171">
    <property type="entry name" value="Aldedh"/>
    <property type="match status" value="1"/>
</dbReference>
<evidence type="ECO:0000313" key="9">
    <source>
        <dbReference type="Proteomes" id="UP001569428"/>
    </source>
</evidence>
<evidence type="ECO:0000256" key="6">
    <source>
        <dbReference type="RuleBase" id="RU003345"/>
    </source>
</evidence>
<evidence type="ECO:0000259" key="7">
    <source>
        <dbReference type="Pfam" id="PF00171"/>
    </source>
</evidence>
<evidence type="ECO:0000256" key="1">
    <source>
        <dbReference type="ARBA" id="ARBA00009986"/>
    </source>
</evidence>
<dbReference type="PANTHER" id="PTHR43570">
    <property type="entry name" value="ALDEHYDE DEHYDROGENASE"/>
    <property type="match status" value="1"/>
</dbReference>
<evidence type="ECO:0000256" key="3">
    <source>
        <dbReference type="ARBA" id="ARBA00023027"/>
    </source>
</evidence>
<dbReference type="PROSITE" id="PS00687">
    <property type="entry name" value="ALDEHYDE_DEHYDR_GLU"/>
    <property type="match status" value="1"/>
</dbReference>
<evidence type="ECO:0000256" key="2">
    <source>
        <dbReference type="ARBA" id="ARBA00023002"/>
    </source>
</evidence>